<dbReference type="InterPro" id="IPR011989">
    <property type="entry name" value="ARM-like"/>
</dbReference>
<accession>A0A192A3A9</accession>
<evidence type="ECO:0000313" key="4">
    <source>
        <dbReference type="Proteomes" id="UP000078572"/>
    </source>
</evidence>
<dbReference type="SUPFAM" id="SSF48371">
    <property type="entry name" value="ARM repeat"/>
    <property type="match status" value="1"/>
</dbReference>
<evidence type="ECO:0000256" key="1">
    <source>
        <dbReference type="ARBA" id="ARBA00022737"/>
    </source>
</evidence>
<sequence length="479" mass="51348">MGLMSLMARIKTALANRRISADAVDADAAPAEAHRAAEIEALIATLRQQAPDMRRGANVSLTDLGVDDAFVPPLVAATRDADAYFRASAVHALADYDLGQYPQAESAVLHALTHDTEADVRAAAVLTLGMQSEAVAQAHLPACLQALKDPSAEVRREAVKVLGRWSSEPVVAALRARLHLDTDVDVRIWAIHALARCDTTNAMPDLVTATADLDGSVRAAALDALCECLDTEDTTLRDLLLAALSDPVAEVRRQAAQGLRFGPPQVLPALLAVANDPEPRVRLEVVIALGWQRDARAVDAIAARVFDEADEEVRYYAVSSLGEQRDARATQHLITAFETPELGHRVRWGALWALGDSGDLAAMPTLLAALRDPDAEFRAQAVESLRNLLSGAHADAEHAWPTLRPALMQSLRDDDDNVREQAARALTAIFTLPALHALLSSLPEHDIAAIHALQSAMAAREEEEAVATGPIGRGTVHYA</sequence>
<dbReference type="InterPro" id="IPR016024">
    <property type="entry name" value="ARM-type_fold"/>
</dbReference>
<gene>
    <name evidence="3" type="ORF">A9Y76_20125</name>
</gene>
<name>A0A192A3A9_9RALS</name>
<dbReference type="GO" id="GO:0016491">
    <property type="term" value="F:oxidoreductase activity"/>
    <property type="evidence" value="ECO:0007669"/>
    <property type="project" value="TreeGrafter"/>
</dbReference>
<dbReference type="PROSITE" id="PS50077">
    <property type="entry name" value="HEAT_REPEAT"/>
    <property type="match status" value="1"/>
</dbReference>
<evidence type="ECO:0000256" key="2">
    <source>
        <dbReference type="ARBA" id="ARBA00045876"/>
    </source>
</evidence>
<keyword evidence="4" id="KW-1185">Reference proteome</keyword>
<evidence type="ECO:0000313" key="3">
    <source>
        <dbReference type="EMBL" id="ANJ74869.1"/>
    </source>
</evidence>
<dbReference type="InterPro" id="IPR021133">
    <property type="entry name" value="HEAT_type_2"/>
</dbReference>
<keyword evidence="1" id="KW-0677">Repeat</keyword>
<dbReference type="Pfam" id="PF02985">
    <property type="entry name" value="HEAT"/>
    <property type="match status" value="1"/>
</dbReference>
<dbReference type="InterPro" id="IPR000357">
    <property type="entry name" value="HEAT"/>
</dbReference>
<dbReference type="Gene3D" id="1.25.10.10">
    <property type="entry name" value="Leucine-rich Repeat Variant"/>
    <property type="match status" value="4"/>
</dbReference>
<dbReference type="OrthoDB" id="3464935at2"/>
<proteinExistence type="predicted"/>
<organism evidence="3 4">
    <name type="scientific">Ralstonia insidiosa</name>
    <dbReference type="NCBI Taxonomy" id="190721"/>
    <lineage>
        <taxon>Bacteria</taxon>
        <taxon>Pseudomonadati</taxon>
        <taxon>Pseudomonadota</taxon>
        <taxon>Betaproteobacteria</taxon>
        <taxon>Burkholderiales</taxon>
        <taxon>Burkholderiaceae</taxon>
        <taxon>Ralstonia</taxon>
    </lineage>
</organism>
<reference evidence="4" key="1">
    <citation type="submission" date="2016-06" db="EMBL/GenBank/DDBJ databases">
        <authorList>
            <person name="Xu Y."/>
            <person name="Nagy A."/>
            <person name="Yan X."/>
            <person name="Kim S.W."/>
            <person name="Haley B."/>
            <person name="Liu N.T."/>
            <person name="Nou X."/>
        </authorList>
    </citation>
    <scope>NUCLEOTIDE SEQUENCE [LARGE SCALE GENOMIC DNA]</scope>
    <source>
        <strain evidence="4">ATCC 49129</strain>
    </source>
</reference>
<dbReference type="EMBL" id="CP016023">
    <property type="protein sequence ID" value="ANJ74869.1"/>
    <property type="molecule type" value="Genomic_DNA"/>
</dbReference>
<dbReference type="Proteomes" id="UP000078572">
    <property type="component" value="Chromosome 2"/>
</dbReference>
<dbReference type="PANTHER" id="PTHR12697:SF5">
    <property type="entry name" value="DEOXYHYPUSINE HYDROXYLASE"/>
    <property type="match status" value="1"/>
</dbReference>
<dbReference type="SMART" id="SM00567">
    <property type="entry name" value="EZ_HEAT"/>
    <property type="match status" value="11"/>
</dbReference>
<protein>
    <submittedName>
        <fullName evidence="3">Uncharacterized protein</fullName>
    </submittedName>
</protein>
<dbReference type="Pfam" id="PF13646">
    <property type="entry name" value="HEAT_2"/>
    <property type="match status" value="3"/>
</dbReference>
<dbReference type="STRING" id="190721.ACS15_4269"/>
<comment type="function">
    <text evidence="2">Catalyzes the hydroxylation of the N(6)-(4-aminobutyl)-L-lysine intermediate produced by deoxyhypusine synthase/DHPS on a critical lysine of the eukaryotic translation initiation factor 5A/eIF-5A. This is the second step of the post-translational modification of that lysine into an unusual amino acid residue named hypusine. Hypusination is unique to mature eIF-5A factor and is essential for its function.</text>
</comment>
<dbReference type="AlphaFoldDB" id="A0A192A3A9"/>
<dbReference type="PANTHER" id="PTHR12697">
    <property type="entry name" value="PBS LYASE HEAT-LIKE PROTEIN"/>
    <property type="match status" value="1"/>
</dbReference>
<dbReference type="InterPro" id="IPR004155">
    <property type="entry name" value="PBS_lyase_HEAT"/>
</dbReference>